<organism evidence="8">
    <name type="scientific">Petromyzon marinus</name>
    <name type="common">Sea lamprey</name>
    <dbReference type="NCBI Taxonomy" id="7757"/>
    <lineage>
        <taxon>Eukaryota</taxon>
        <taxon>Metazoa</taxon>
        <taxon>Chordata</taxon>
        <taxon>Craniata</taxon>
        <taxon>Vertebrata</taxon>
        <taxon>Cyclostomata</taxon>
        <taxon>Hyperoartia</taxon>
        <taxon>Petromyzontiformes</taxon>
        <taxon>Petromyzontidae</taxon>
        <taxon>Petromyzon</taxon>
    </lineage>
</organism>
<evidence type="ECO:0000256" key="6">
    <source>
        <dbReference type="SAM" id="SignalP"/>
    </source>
</evidence>
<dbReference type="Gene3D" id="2.60.120.40">
    <property type="match status" value="1"/>
</dbReference>
<feature type="compositionally biased region" description="Low complexity" evidence="5">
    <location>
        <begin position="38"/>
        <end position="47"/>
    </location>
</feature>
<dbReference type="Ensembl" id="ENSPMAT00000001686.1">
    <property type="protein sequence ID" value="ENSPMAP00000001677.1"/>
    <property type="gene ID" value="ENSPMAG00000001519.1"/>
</dbReference>
<evidence type="ECO:0000256" key="4">
    <source>
        <dbReference type="ARBA" id="ARBA00023119"/>
    </source>
</evidence>
<accession>S4R8Z6</accession>
<feature type="signal peptide" evidence="6">
    <location>
        <begin position="1"/>
        <end position="22"/>
    </location>
</feature>
<feature type="region of interest" description="Disordered" evidence="5">
    <location>
        <begin position="24"/>
        <end position="117"/>
    </location>
</feature>
<dbReference type="Pfam" id="PF01391">
    <property type="entry name" value="Collagen"/>
    <property type="match status" value="1"/>
</dbReference>
<evidence type="ECO:0000256" key="3">
    <source>
        <dbReference type="ARBA" id="ARBA00022729"/>
    </source>
</evidence>
<evidence type="ECO:0000256" key="1">
    <source>
        <dbReference type="ARBA" id="ARBA00004613"/>
    </source>
</evidence>
<reference evidence="8" key="1">
    <citation type="submission" date="2025-08" db="UniProtKB">
        <authorList>
            <consortium name="Ensembl"/>
        </authorList>
    </citation>
    <scope>IDENTIFICATION</scope>
</reference>
<keyword evidence="2" id="KW-0964">Secreted</keyword>
<dbReference type="PRINTS" id="PR00007">
    <property type="entry name" value="COMPLEMNTC1Q"/>
</dbReference>
<feature type="chain" id="PRO_5004532344" evidence="6">
    <location>
        <begin position="23"/>
        <end position="247"/>
    </location>
</feature>
<dbReference type="InterPro" id="IPR001073">
    <property type="entry name" value="C1q_dom"/>
</dbReference>
<feature type="domain" description="C1q" evidence="7">
    <location>
        <begin position="113"/>
        <end position="247"/>
    </location>
</feature>
<dbReference type="AlphaFoldDB" id="S4R8Z6"/>
<dbReference type="PROSITE" id="PS50871">
    <property type="entry name" value="C1Q"/>
    <property type="match status" value="1"/>
</dbReference>
<evidence type="ECO:0000256" key="2">
    <source>
        <dbReference type="ARBA" id="ARBA00022525"/>
    </source>
</evidence>
<proteinExistence type="predicted"/>
<evidence type="ECO:0000256" key="5">
    <source>
        <dbReference type="SAM" id="MobiDB-lite"/>
    </source>
</evidence>
<dbReference type="PANTHER" id="PTHR15427">
    <property type="entry name" value="EMILIN ELASTIN MICROFIBRIL INTERFACE-LOCATED PROTEIN ELASTIN MICROFIBRIL INTERFACER"/>
    <property type="match status" value="1"/>
</dbReference>
<dbReference type="GO" id="GO:0005576">
    <property type="term" value="C:extracellular region"/>
    <property type="evidence" value="ECO:0007669"/>
    <property type="project" value="UniProtKB-SubCell"/>
</dbReference>
<dbReference type="SUPFAM" id="SSF49842">
    <property type="entry name" value="TNF-like"/>
    <property type="match status" value="1"/>
</dbReference>
<dbReference type="PANTHER" id="PTHR15427:SF52">
    <property type="entry name" value="C1Q DOMAIN-CONTAINING PROTEIN"/>
    <property type="match status" value="1"/>
</dbReference>
<dbReference type="Pfam" id="PF00386">
    <property type="entry name" value="C1q"/>
    <property type="match status" value="1"/>
</dbReference>
<dbReference type="SMART" id="SM00110">
    <property type="entry name" value="C1Q"/>
    <property type="match status" value="1"/>
</dbReference>
<sequence length="247" mass="25265">AMLAMFLRLFPLLASLLVVALAESGGSRTPEPPGSCVAGIPGIPGHHGAPGRDGRDGEKDSGVTGSKGEPGVHGSKGEAGERGAPGKLGPSGGAGPIGPPGPRGSKGDEGGSPAVPKSAFTAKISSSNPPAGSPIKFDVVISNDQGHYDPLSGKFTCVHPGLYYFVMHAHVYKHDLCVALIKDGNRVVSFCSNNIENKYANAISGGSVLSLKAGDKVWLQVADAYNGMFSQAGYRDSSFTGFLLFSD</sequence>
<comment type="subcellular location">
    <subcellularLocation>
        <location evidence="1">Secreted</location>
    </subcellularLocation>
</comment>
<keyword evidence="3 6" id="KW-0732">Signal</keyword>
<dbReference type="STRING" id="7757.ENSPMAP00000001677"/>
<dbReference type="InterPro" id="IPR008983">
    <property type="entry name" value="Tumour_necrosis_fac-like_dom"/>
</dbReference>
<feature type="compositionally biased region" description="Basic and acidic residues" evidence="5">
    <location>
        <begin position="50"/>
        <end position="61"/>
    </location>
</feature>
<protein>
    <submittedName>
        <fullName evidence="8">C1q and TNF related 9</fullName>
    </submittedName>
</protein>
<dbReference type="FunFam" id="2.60.120.40:FF:000001">
    <property type="entry name" value="Complement C1q B chain"/>
    <property type="match status" value="1"/>
</dbReference>
<evidence type="ECO:0000259" key="7">
    <source>
        <dbReference type="PROSITE" id="PS50871"/>
    </source>
</evidence>
<evidence type="ECO:0000313" key="8">
    <source>
        <dbReference type="Ensembl" id="ENSPMAP00000001677.1"/>
    </source>
</evidence>
<dbReference type="GeneTree" id="ENSGT00940000154936"/>
<dbReference type="OMA" id="NWLYADE"/>
<dbReference type="GO" id="GO:0005581">
    <property type="term" value="C:collagen trimer"/>
    <property type="evidence" value="ECO:0007669"/>
    <property type="project" value="UniProtKB-KW"/>
</dbReference>
<keyword evidence="4" id="KW-0176">Collagen</keyword>
<reference evidence="8" key="2">
    <citation type="submission" date="2025-09" db="UniProtKB">
        <authorList>
            <consortium name="Ensembl"/>
        </authorList>
    </citation>
    <scope>IDENTIFICATION</scope>
</reference>
<dbReference type="InterPro" id="IPR050392">
    <property type="entry name" value="Collagen/C1q_domain"/>
</dbReference>
<dbReference type="HOGENOM" id="CLU_001074_0_2_1"/>
<name>S4R8Z6_PETMA</name>
<dbReference type="InterPro" id="IPR008160">
    <property type="entry name" value="Collagen"/>
</dbReference>